<protein>
    <submittedName>
        <fullName evidence="2">Uncharacterized protein</fullName>
    </submittedName>
</protein>
<accession>A0A8H6FTU8</accession>
<evidence type="ECO:0000256" key="1">
    <source>
        <dbReference type="SAM" id="MobiDB-lite"/>
    </source>
</evidence>
<comment type="caution">
    <text evidence="2">The sequence shown here is derived from an EMBL/GenBank/DDBJ whole genome shotgun (WGS) entry which is preliminary data.</text>
</comment>
<keyword evidence="3" id="KW-1185">Reference proteome</keyword>
<dbReference type="Proteomes" id="UP000578531">
    <property type="component" value="Unassembled WGS sequence"/>
</dbReference>
<feature type="region of interest" description="Disordered" evidence="1">
    <location>
        <begin position="1"/>
        <end position="24"/>
    </location>
</feature>
<evidence type="ECO:0000313" key="2">
    <source>
        <dbReference type="EMBL" id="KAF6234623.1"/>
    </source>
</evidence>
<sequence>MGSERYGSLLEATSNLDSGDSLPNTRRSTVLARESMLASQAARSKQTGVPERLETAPAVEKTVCWTT</sequence>
<organism evidence="2 3">
    <name type="scientific">Letharia columbiana</name>
    <dbReference type="NCBI Taxonomy" id="112416"/>
    <lineage>
        <taxon>Eukaryota</taxon>
        <taxon>Fungi</taxon>
        <taxon>Dikarya</taxon>
        <taxon>Ascomycota</taxon>
        <taxon>Pezizomycotina</taxon>
        <taxon>Lecanoromycetes</taxon>
        <taxon>OSLEUM clade</taxon>
        <taxon>Lecanoromycetidae</taxon>
        <taxon>Lecanorales</taxon>
        <taxon>Lecanorineae</taxon>
        <taxon>Parmeliaceae</taxon>
        <taxon>Letharia</taxon>
    </lineage>
</organism>
<feature type="compositionally biased region" description="Polar residues" evidence="1">
    <location>
        <begin position="11"/>
        <end position="24"/>
    </location>
</feature>
<reference evidence="2 3" key="1">
    <citation type="journal article" date="2020" name="Genomics">
        <title>Complete, high-quality genomes from long-read metagenomic sequencing of two wolf lichen thalli reveals enigmatic genome architecture.</title>
        <authorList>
            <person name="McKenzie S.K."/>
            <person name="Walston R.F."/>
            <person name="Allen J.L."/>
        </authorList>
    </citation>
    <scope>NUCLEOTIDE SEQUENCE [LARGE SCALE GENOMIC DNA]</scope>
    <source>
        <strain evidence="2">WasteWater2</strain>
    </source>
</reference>
<gene>
    <name evidence="2" type="ORF">HO173_007249</name>
</gene>
<proteinExistence type="predicted"/>
<dbReference type="EMBL" id="JACCJC010000029">
    <property type="protein sequence ID" value="KAF6234623.1"/>
    <property type="molecule type" value="Genomic_DNA"/>
</dbReference>
<dbReference type="RefSeq" id="XP_037164014.1">
    <property type="nucleotide sequence ID" value="XM_037309153.1"/>
</dbReference>
<evidence type="ECO:0000313" key="3">
    <source>
        <dbReference type="Proteomes" id="UP000578531"/>
    </source>
</evidence>
<name>A0A8H6FTU8_9LECA</name>
<dbReference type="GeneID" id="59288906"/>
<dbReference type="AlphaFoldDB" id="A0A8H6FTU8"/>